<proteinExistence type="inferred from homology"/>
<dbReference type="Pfam" id="PF05047">
    <property type="entry name" value="L51_S25_CI-B8"/>
    <property type="match status" value="1"/>
</dbReference>
<dbReference type="KEGG" id="csol:105361336"/>
<evidence type="ECO:0000256" key="6">
    <source>
        <dbReference type="ARBA" id="ARBA00035188"/>
    </source>
</evidence>
<reference evidence="9" key="1">
    <citation type="submission" date="2025-08" db="UniProtKB">
        <authorList>
            <consortium name="RefSeq"/>
        </authorList>
    </citation>
    <scope>IDENTIFICATION</scope>
</reference>
<keyword evidence="8" id="KW-1185">Reference proteome</keyword>
<dbReference type="GO" id="GO:0005762">
    <property type="term" value="C:mitochondrial large ribosomal subunit"/>
    <property type="evidence" value="ECO:0007669"/>
    <property type="project" value="TreeGrafter"/>
</dbReference>
<dbReference type="InterPro" id="IPR036249">
    <property type="entry name" value="Thioredoxin-like_sf"/>
</dbReference>
<dbReference type="RefSeq" id="XP_011496773.1">
    <property type="nucleotide sequence ID" value="XM_011498471.1"/>
</dbReference>
<evidence type="ECO:0000259" key="7">
    <source>
        <dbReference type="SMART" id="SM00916"/>
    </source>
</evidence>
<evidence type="ECO:0000256" key="2">
    <source>
        <dbReference type="ARBA" id="ARBA00006073"/>
    </source>
</evidence>
<dbReference type="Gene3D" id="3.40.30.10">
    <property type="entry name" value="Glutaredoxin"/>
    <property type="match status" value="1"/>
</dbReference>
<dbReference type="Proteomes" id="UP000695007">
    <property type="component" value="Unplaced"/>
</dbReference>
<evidence type="ECO:0000256" key="5">
    <source>
        <dbReference type="ARBA" id="ARBA00023274"/>
    </source>
</evidence>
<dbReference type="SUPFAM" id="SSF52833">
    <property type="entry name" value="Thioredoxin-like"/>
    <property type="match status" value="1"/>
</dbReference>
<dbReference type="GO" id="GO:0003735">
    <property type="term" value="F:structural constituent of ribosome"/>
    <property type="evidence" value="ECO:0007669"/>
    <property type="project" value="InterPro"/>
</dbReference>
<keyword evidence="3 9" id="KW-0689">Ribosomal protein</keyword>
<sequence>MSYSQLSLKSGFPRATLANGIGRYIGQLQRVTLKFCKNHGASRGIRDFIEYDLINYAKENPGVVVYVKPRRHRGPVIKAEYLNGQTHWICCRKFSREDIIKYMELVRTQSFDGSTLRLRKFWHTEFPSIQGPWTPFTFRDPKLNITEFPNAELGKCIKTEPTATEEIIELFKKQQIEEKSIAQLEE</sequence>
<comment type="similarity">
    <text evidence="2">Belongs to the mitochondrion-specific ribosomal protein mL43 family.</text>
</comment>
<dbReference type="InterPro" id="IPR007741">
    <property type="entry name" value="Ribosomal_mL43/mS25/NADH_DH"/>
</dbReference>
<evidence type="ECO:0000256" key="3">
    <source>
        <dbReference type="ARBA" id="ARBA00022980"/>
    </source>
</evidence>
<dbReference type="InterPro" id="IPR039927">
    <property type="entry name" value="Ribosomal_mL43"/>
</dbReference>
<evidence type="ECO:0000313" key="9">
    <source>
        <dbReference type="RefSeq" id="XP_011496773.1"/>
    </source>
</evidence>
<dbReference type="PANTHER" id="PTHR21396:SF2">
    <property type="entry name" value="LARGE RIBOSOMAL SUBUNIT PROTEIN ML43"/>
    <property type="match status" value="1"/>
</dbReference>
<dbReference type="PANTHER" id="PTHR21396">
    <property type="entry name" value="39S RIBOSOMAL PROTEIN L43"/>
    <property type="match status" value="1"/>
</dbReference>
<comment type="subcellular location">
    <subcellularLocation>
        <location evidence="1">Mitochondrion</location>
    </subcellularLocation>
</comment>
<evidence type="ECO:0000313" key="8">
    <source>
        <dbReference type="Proteomes" id="UP000695007"/>
    </source>
</evidence>
<protein>
    <recommendedName>
        <fullName evidence="6">Large ribosomal subunit protein mL43</fullName>
    </recommendedName>
</protein>
<dbReference type="SMART" id="SM00916">
    <property type="entry name" value="L51_S25_CI-B8"/>
    <property type="match status" value="1"/>
</dbReference>
<evidence type="ECO:0000256" key="1">
    <source>
        <dbReference type="ARBA" id="ARBA00004173"/>
    </source>
</evidence>
<keyword evidence="4" id="KW-0496">Mitochondrion</keyword>
<accession>A0AAJ6YEV3</accession>
<feature type="domain" description="Ribosomal protein/NADH dehydrogenase" evidence="7">
    <location>
        <begin position="37"/>
        <end position="110"/>
    </location>
</feature>
<name>A0AAJ6YEV3_9HYME</name>
<dbReference type="GeneID" id="105361336"/>
<dbReference type="CTD" id="84545"/>
<evidence type="ECO:0000256" key="4">
    <source>
        <dbReference type="ARBA" id="ARBA00023128"/>
    </source>
</evidence>
<gene>
    <name evidence="9" type="primary">LOC105361336</name>
</gene>
<dbReference type="GO" id="GO:0032543">
    <property type="term" value="P:mitochondrial translation"/>
    <property type="evidence" value="ECO:0007669"/>
    <property type="project" value="InterPro"/>
</dbReference>
<dbReference type="FunFam" id="3.40.30.10:FF:000257">
    <property type="entry name" value="39S ribosomal protein L43"/>
    <property type="match status" value="1"/>
</dbReference>
<dbReference type="AlphaFoldDB" id="A0AAJ6YEV3"/>
<keyword evidence="5" id="KW-0687">Ribonucleoprotein</keyword>
<organism evidence="8 9">
    <name type="scientific">Ceratosolen solmsi marchali</name>
    <dbReference type="NCBI Taxonomy" id="326594"/>
    <lineage>
        <taxon>Eukaryota</taxon>
        <taxon>Metazoa</taxon>
        <taxon>Ecdysozoa</taxon>
        <taxon>Arthropoda</taxon>
        <taxon>Hexapoda</taxon>
        <taxon>Insecta</taxon>
        <taxon>Pterygota</taxon>
        <taxon>Neoptera</taxon>
        <taxon>Endopterygota</taxon>
        <taxon>Hymenoptera</taxon>
        <taxon>Apocrita</taxon>
        <taxon>Proctotrupomorpha</taxon>
        <taxon>Chalcidoidea</taxon>
        <taxon>Agaonidae</taxon>
        <taxon>Agaoninae</taxon>
        <taxon>Ceratosolen</taxon>
    </lineage>
</organism>